<feature type="transmembrane region" description="Helical" evidence="1">
    <location>
        <begin position="168"/>
        <end position="187"/>
    </location>
</feature>
<evidence type="ECO:0000313" key="3">
    <source>
        <dbReference type="Proteomes" id="UP000663181"/>
    </source>
</evidence>
<organism evidence="2 3">
    <name type="scientific">Dyella caseinilytica</name>
    <dbReference type="NCBI Taxonomy" id="1849581"/>
    <lineage>
        <taxon>Bacteria</taxon>
        <taxon>Pseudomonadati</taxon>
        <taxon>Pseudomonadota</taxon>
        <taxon>Gammaproteobacteria</taxon>
        <taxon>Lysobacterales</taxon>
        <taxon>Rhodanobacteraceae</taxon>
        <taxon>Dyella</taxon>
    </lineage>
</organism>
<keyword evidence="1" id="KW-0812">Transmembrane</keyword>
<evidence type="ECO:0000313" key="2">
    <source>
        <dbReference type="EMBL" id="QRN55578.1"/>
    </source>
</evidence>
<keyword evidence="1" id="KW-1133">Transmembrane helix</keyword>
<name>A0ABX7H061_9GAMM</name>
<proteinExistence type="predicted"/>
<feature type="transmembrane region" description="Helical" evidence="1">
    <location>
        <begin position="232"/>
        <end position="252"/>
    </location>
</feature>
<evidence type="ECO:0000256" key="1">
    <source>
        <dbReference type="SAM" id="Phobius"/>
    </source>
</evidence>
<protein>
    <submittedName>
        <fullName evidence="2">Uncharacterized protein</fullName>
    </submittedName>
</protein>
<dbReference type="RefSeq" id="WP_188799144.1">
    <property type="nucleotide sequence ID" value="NZ_BMIZ01000001.1"/>
</dbReference>
<accession>A0ABX7H061</accession>
<keyword evidence="1" id="KW-0472">Membrane</keyword>
<dbReference type="Proteomes" id="UP000663181">
    <property type="component" value="Chromosome"/>
</dbReference>
<dbReference type="EMBL" id="CP064030">
    <property type="protein sequence ID" value="QRN55578.1"/>
    <property type="molecule type" value="Genomic_DNA"/>
</dbReference>
<sequence length="258" mass="28361">MRGNVASVLNKIAEDQTGGPYTFCVIDSSFENSEKVQLNVTSPFVGSFRSKGENPSEKPSSLCYSITDNGSIFVTLYPHASSAARLDESHFIIDILRSSYDLAGVAGKGRVRTHLRKLMRLSQISALHYIPNRSSANYISKLSRRSHRFENVFENVKERRRASYGMEVALGTGLVASVMSTSLSMAAQFGKEQGQTAAAISALCKGGKDDALAKCLDSRHYSLYEQAASHMSTAWVLGLSWFLVALCLVTLYRMKHVD</sequence>
<reference evidence="2 3" key="1">
    <citation type="submission" date="2020-10" db="EMBL/GenBank/DDBJ databases">
        <title>Phylogeny of dyella-like bacteria.</title>
        <authorList>
            <person name="Fu J."/>
        </authorList>
    </citation>
    <scope>NUCLEOTIDE SEQUENCE [LARGE SCALE GENOMIC DNA]</scope>
    <source>
        <strain evidence="2 3">DHOB09</strain>
    </source>
</reference>
<gene>
    <name evidence="2" type="ORF">ISN74_09770</name>
</gene>
<keyword evidence="3" id="KW-1185">Reference proteome</keyword>